<evidence type="ECO:0000256" key="13">
    <source>
        <dbReference type="HAMAP-Rule" id="MF_01152"/>
    </source>
</evidence>
<dbReference type="FunFam" id="2.10.230.10:FF:000002">
    <property type="entry name" value="Molecular chaperone DnaJ"/>
    <property type="match status" value="1"/>
</dbReference>
<evidence type="ECO:0000256" key="4">
    <source>
        <dbReference type="ARBA" id="ARBA00022705"/>
    </source>
</evidence>
<evidence type="ECO:0000256" key="14">
    <source>
        <dbReference type="PROSITE-ProRule" id="PRU00546"/>
    </source>
</evidence>
<dbReference type="GO" id="GO:0005524">
    <property type="term" value="F:ATP binding"/>
    <property type="evidence" value="ECO:0007669"/>
    <property type="project" value="InterPro"/>
</dbReference>
<evidence type="ECO:0000256" key="7">
    <source>
        <dbReference type="ARBA" id="ARBA00022771"/>
    </source>
</evidence>
<feature type="binding site" evidence="13">
    <location>
        <position position="192"/>
    </location>
    <ligand>
        <name>Zn(2+)</name>
        <dbReference type="ChEBI" id="CHEBI:29105"/>
        <label>2</label>
    </ligand>
</feature>
<evidence type="ECO:0000256" key="6">
    <source>
        <dbReference type="ARBA" id="ARBA00022737"/>
    </source>
</evidence>
<proteinExistence type="inferred from homology"/>
<dbReference type="InterPro" id="IPR036869">
    <property type="entry name" value="J_dom_sf"/>
</dbReference>
<dbReference type="Pfam" id="PF00684">
    <property type="entry name" value="DnaJ_CXXCXGXG"/>
    <property type="match status" value="1"/>
</dbReference>
<comment type="subcellular location">
    <subcellularLocation>
        <location evidence="1 13">Cytoplasm</location>
    </subcellularLocation>
</comment>
<dbReference type="InterPro" id="IPR012724">
    <property type="entry name" value="DnaJ"/>
</dbReference>
<evidence type="ECO:0000259" key="16">
    <source>
        <dbReference type="PROSITE" id="PS50076"/>
    </source>
</evidence>
<feature type="domain" description="CR-type" evidence="17">
    <location>
        <begin position="137"/>
        <end position="215"/>
    </location>
</feature>
<keyword evidence="5 13" id="KW-0479">Metal-binding</keyword>
<keyword evidence="8 13" id="KW-0862">Zinc</keyword>
<evidence type="ECO:0000256" key="1">
    <source>
        <dbReference type="ARBA" id="ARBA00004496"/>
    </source>
</evidence>
<dbReference type="Proteomes" id="UP000604381">
    <property type="component" value="Unassembled WGS sequence"/>
</dbReference>
<evidence type="ECO:0000259" key="17">
    <source>
        <dbReference type="PROSITE" id="PS51188"/>
    </source>
</evidence>
<dbReference type="EMBL" id="JADHEI010000031">
    <property type="protein sequence ID" value="MBF2735026.1"/>
    <property type="molecule type" value="Genomic_DNA"/>
</dbReference>
<keyword evidence="6 13" id="KW-0677">Repeat</keyword>
<dbReference type="GO" id="GO:0031072">
    <property type="term" value="F:heat shock protein binding"/>
    <property type="evidence" value="ECO:0007669"/>
    <property type="project" value="InterPro"/>
</dbReference>
<comment type="domain">
    <text evidence="13">The J domain is necessary and sufficient to stimulate DnaK ATPase activity. Zinc center 1 plays an important role in the autonomous, DnaK-independent chaperone activity of DnaJ. Zinc center 2 is essential for interaction with DnaK and for DnaJ activity.</text>
</comment>
<feature type="binding site" evidence="13">
    <location>
        <position position="167"/>
    </location>
    <ligand>
        <name>Zn(2+)</name>
        <dbReference type="ChEBI" id="CHEBI:29105"/>
        <label>2</label>
    </ligand>
</feature>
<organism evidence="18 19">
    <name type="scientific">Candidatus Amphirhobacter heronislandensis</name>
    <dbReference type="NCBI Taxonomy" id="1732024"/>
    <lineage>
        <taxon>Bacteria</taxon>
        <taxon>Pseudomonadati</taxon>
        <taxon>Pseudomonadota</taxon>
        <taxon>Gammaproteobacteria</taxon>
        <taxon>Candidatus Tethybacterales</taxon>
        <taxon>Candidatus Tethybacteraceae</taxon>
        <taxon>Candidatus Amphirhobacter</taxon>
    </lineage>
</organism>
<dbReference type="Gene3D" id="6.20.20.10">
    <property type="match status" value="2"/>
</dbReference>
<evidence type="ECO:0000256" key="2">
    <source>
        <dbReference type="ARBA" id="ARBA00011738"/>
    </source>
</evidence>
<feature type="domain" description="J" evidence="16">
    <location>
        <begin position="4"/>
        <end position="68"/>
    </location>
</feature>
<feature type="binding site" evidence="13">
    <location>
        <position position="170"/>
    </location>
    <ligand>
        <name>Zn(2+)</name>
        <dbReference type="ChEBI" id="CHEBI:29105"/>
        <label>2</label>
    </ligand>
</feature>
<dbReference type="SUPFAM" id="SSF57938">
    <property type="entry name" value="DnaJ/Hsp40 cysteine-rich domain"/>
    <property type="match status" value="1"/>
</dbReference>
<comment type="subunit">
    <text evidence="2 13">Homodimer.</text>
</comment>
<protein>
    <recommendedName>
        <fullName evidence="12 13">Chaperone protein DnaJ</fullName>
    </recommendedName>
</protein>
<keyword evidence="19" id="KW-1185">Reference proteome</keyword>
<feature type="binding site" evidence="13">
    <location>
        <position position="203"/>
    </location>
    <ligand>
        <name>Zn(2+)</name>
        <dbReference type="ChEBI" id="CHEBI:29105"/>
        <label>1</label>
    </ligand>
</feature>
<dbReference type="InterPro" id="IPR002939">
    <property type="entry name" value="DnaJ_C"/>
</dbReference>
<feature type="binding site" evidence="13">
    <location>
        <position position="150"/>
    </location>
    <ligand>
        <name>Zn(2+)</name>
        <dbReference type="ChEBI" id="CHEBI:29105"/>
        <label>1</label>
    </ligand>
</feature>
<evidence type="ECO:0000256" key="5">
    <source>
        <dbReference type="ARBA" id="ARBA00022723"/>
    </source>
</evidence>
<evidence type="ECO:0000256" key="8">
    <source>
        <dbReference type="ARBA" id="ARBA00022833"/>
    </source>
</evidence>
<dbReference type="PRINTS" id="PR00625">
    <property type="entry name" value="JDOMAIN"/>
</dbReference>
<dbReference type="GO" id="GO:0006260">
    <property type="term" value="P:DNA replication"/>
    <property type="evidence" value="ECO:0007669"/>
    <property type="project" value="UniProtKB-KW"/>
</dbReference>
<dbReference type="GO" id="GO:0051082">
    <property type="term" value="F:unfolded protein binding"/>
    <property type="evidence" value="ECO:0007669"/>
    <property type="project" value="UniProtKB-UniRule"/>
</dbReference>
<feature type="binding site" evidence="13">
    <location>
        <position position="153"/>
    </location>
    <ligand>
        <name>Zn(2+)</name>
        <dbReference type="ChEBI" id="CHEBI:29105"/>
        <label>1</label>
    </ligand>
</feature>
<dbReference type="FunFam" id="2.60.260.20:FF:000004">
    <property type="entry name" value="Molecular chaperone DnaJ"/>
    <property type="match status" value="1"/>
</dbReference>
<dbReference type="InterPro" id="IPR008971">
    <property type="entry name" value="HSP40/DnaJ_pept-bd"/>
</dbReference>
<comment type="similarity">
    <text evidence="11 13">Belongs to the DnaJ family.</text>
</comment>
<dbReference type="CDD" id="cd10719">
    <property type="entry name" value="DnaJ_zf"/>
    <property type="match status" value="1"/>
</dbReference>
<keyword evidence="7 13" id="KW-0863">Zinc-finger</keyword>
<evidence type="ECO:0000256" key="11">
    <source>
        <dbReference type="ARBA" id="ARBA00061004"/>
    </source>
</evidence>
<dbReference type="Pfam" id="PF00226">
    <property type="entry name" value="DnaJ"/>
    <property type="match status" value="1"/>
</dbReference>
<feature type="zinc finger region" description="CR-type" evidence="14">
    <location>
        <begin position="137"/>
        <end position="215"/>
    </location>
</feature>
<dbReference type="GO" id="GO:0009408">
    <property type="term" value="P:response to heat"/>
    <property type="evidence" value="ECO:0007669"/>
    <property type="project" value="InterPro"/>
</dbReference>
<dbReference type="NCBIfam" id="TIGR02349">
    <property type="entry name" value="DnaJ_bact"/>
    <property type="match status" value="1"/>
</dbReference>
<dbReference type="InterPro" id="IPR001623">
    <property type="entry name" value="DnaJ_domain"/>
</dbReference>
<feature type="region of interest" description="Disordered" evidence="15">
    <location>
        <begin position="220"/>
        <end position="246"/>
    </location>
</feature>
<dbReference type="Pfam" id="PF01556">
    <property type="entry name" value="DnaJ_C"/>
    <property type="match status" value="1"/>
</dbReference>
<evidence type="ECO:0000256" key="15">
    <source>
        <dbReference type="SAM" id="MobiDB-lite"/>
    </source>
</evidence>
<dbReference type="CDD" id="cd06257">
    <property type="entry name" value="DnaJ"/>
    <property type="match status" value="1"/>
</dbReference>
<dbReference type="InterPro" id="IPR018253">
    <property type="entry name" value="DnaJ_domain_CS"/>
</dbReference>
<dbReference type="NCBIfam" id="NF008035">
    <property type="entry name" value="PRK10767.1"/>
    <property type="match status" value="1"/>
</dbReference>
<comment type="caution">
    <text evidence="18">The sequence shown here is derived from an EMBL/GenBank/DDBJ whole genome shotgun (WGS) entry which is preliminary data.</text>
</comment>
<reference evidence="18" key="1">
    <citation type="submission" date="2020-10" db="EMBL/GenBank/DDBJ databases">
        <title>An improved Amphimedon queenslandica hologenome assembly reveals how three proteobacterial symbionts can extend the metabolic phenotypic of their marine sponge host.</title>
        <authorList>
            <person name="Degnan B."/>
            <person name="Degnan S."/>
            <person name="Xiang X."/>
        </authorList>
    </citation>
    <scope>NUCLEOTIDE SEQUENCE</scope>
    <source>
        <strain evidence="18">AqS2</strain>
    </source>
</reference>
<dbReference type="InterPro" id="IPR001305">
    <property type="entry name" value="HSP_DnaJ_Cys-rich_dom"/>
</dbReference>
<dbReference type="GO" id="GO:0008270">
    <property type="term" value="F:zinc ion binding"/>
    <property type="evidence" value="ECO:0007669"/>
    <property type="project" value="UniProtKB-UniRule"/>
</dbReference>
<evidence type="ECO:0000256" key="12">
    <source>
        <dbReference type="ARBA" id="ARBA00067609"/>
    </source>
</evidence>
<keyword evidence="10 13" id="KW-0143">Chaperone</keyword>
<dbReference type="PROSITE" id="PS00636">
    <property type="entry name" value="DNAJ_1"/>
    <property type="match status" value="1"/>
</dbReference>
<keyword evidence="3 13" id="KW-0963">Cytoplasm</keyword>
<name>A0A930Y2L6_9GAMM</name>
<gene>
    <name evidence="13 18" type="primary">dnaJ</name>
    <name evidence="18" type="ORF">ISN26_02915</name>
</gene>
<dbReference type="HAMAP" id="MF_01152">
    <property type="entry name" value="DnaJ"/>
    <property type="match status" value="1"/>
</dbReference>
<accession>A0A930Y2L6</accession>
<dbReference type="GO" id="GO:0005737">
    <property type="term" value="C:cytoplasm"/>
    <property type="evidence" value="ECO:0007669"/>
    <property type="project" value="UniProtKB-SubCell"/>
</dbReference>
<evidence type="ECO:0000256" key="9">
    <source>
        <dbReference type="ARBA" id="ARBA00023016"/>
    </source>
</evidence>
<dbReference type="GO" id="GO:0042026">
    <property type="term" value="P:protein refolding"/>
    <property type="evidence" value="ECO:0007669"/>
    <property type="project" value="TreeGrafter"/>
</dbReference>
<dbReference type="AlphaFoldDB" id="A0A930Y2L6"/>
<comment type="function">
    <text evidence="13">Participates actively in the response to hyperosmotic and heat shock by preventing the aggregation of stress-denatured proteins and by disaggregating proteins, also in an autonomous, DnaK-independent fashion. Unfolded proteins bind initially to DnaJ; upon interaction with the DnaJ-bound protein, DnaK hydrolyzes its bound ATP, resulting in the formation of a stable complex. GrpE releases ADP from DnaK; ATP binding to DnaK triggers the release of the substrate protein, thus completing the reaction cycle. Several rounds of ATP-dependent interactions between DnaJ, DnaK and GrpE are required for fully efficient folding. Also involved, together with DnaK and GrpE, in the DNA replication of plasmids through activation of initiation proteins.</text>
</comment>
<evidence type="ECO:0000313" key="19">
    <source>
        <dbReference type="Proteomes" id="UP000604381"/>
    </source>
</evidence>
<keyword evidence="9 13" id="KW-0346">Stress response</keyword>
<keyword evidence="4 13" id="KW-0235">DNA replication</keyword>
<dbReference type="PANTHER" id="PTHR43096:SF52">
    <property type="entry name" value="DNAJ HOMOLOG 1, MITOCHONDRIAL-RELATED"/>
    <property type="match status" value="1"/>
</dbReference>
<feature type="repeat" description="CXXCXGXG motif" evidence="13">
    <location>
        <begin position="167"/>
        <end position="174"/>
    </location>
</feature>
<evidence type="ECO:0000313" key="18">
    <source>
        <dbReference type="EMBL" id="MBF2735026.1"/>
    </source>
</evidence>
<dbReference type="SMART" id="SM00271">
    <property type="entry name" value="DnaJ"/>
    <property type="match status" value="1"/>
</dbReference>
<dbReference type="Gene3D" id="2.60.260.20">
    <property type="entry name" value="Urease metallochaperone UreE, N-terminal domain"/>
    <property type="match status" value="2"/>
</dbReference>
<sequence length="378" mass="40226">MSKDLYEILGVDRGAAEGDIKKAYRRLAMKYHPDRNKEAGAETKFKEIQGAYAILSDAGKKQQYDRFGTVDFGGAGGGPNPFEGFAGGGFGDIFNELFGGAGGNPFGGGEAGDPNAPRRGRDIQVSIPLELEEAVNGCVKKVSIAATGECDDCGGSGRTASSRTVTCRNCDGAGAVRKQVAFISIQETCRFCQGQGTMIKNPCPACKGQGRVRKRSTHEIKIPPGVGHGDEVPSGRSGEPGLNGGPPGRMFVQVNIKPHEIFERHQGDLYCQITIPFTTAALGGVIKVPTLEGSASAKIPPSFQPGQHIRLKGKGVLDYRSRNKGDLICKVAIETPRSLNARQKELLQELDESFAANSAKNTPAAADWLKKAKKFFAP</sequence>
<evidence type="ECO:0000256" key="10">
    <source>
        <dbReference type="ARBA" id="ARBA00023186"/>
    </source>
</evidence>
<dbReference type="InterPro" id="IPR036410">
    <property type="entry name" value="HSP_DnaJ_Cys-rich_dom_sf"/>
</dbReference>
<dbReference type="PROSITE" id="PS51188">
    <property type="entry name" value="ZF_CR"/>
    <property type="match status" value="1"/>
</dbReference>
<dbReference type="PANTHER" id="PTHR43096">
    <property type="entry name" value="DNAJ HOMOLOG 1, MITOCHONDRIAL-RELATED"/>
    <property type="match status" value="1"/>
</dbReference>
<feature type="repeat" description="CXXCXGXG motif" evidence="13">
    <location>
        <begin position="150"/>
        <end position="157"/>
    </location>
</feature>
<dbReference type="Gene3D" id="1.10.287.110">
    <property type="entry name" value="DnaJ domain"/>
    <property type="match status" value="1"/>
</dbReference>
<feature type="repeat" description="CXXCXGXG motif" evidence="13">
    <location>
        <begin position="203"/>
        <end position="210"/>
    </location>
</feature>
<feature type="repeat" description="CXXCXGXG motif" evidence="13">
    <location>
        <begin position="189"/>
        <end position="196"/>
    </location>
</feature>
<comment type="cofactor">
    <cofactor evidence="13">
        <name>Zn(2+)</name>
        <dbReference type="ChEBI" id="CHEBI:29105"/>
    </cofactor>
    <text evidence="13">Binds 2 Zn(2+) ions per monomer.</text>
</comment>
<dbReference type="PROSITE" id="PS50076">
    <property type="entry name" value="DNAJ_2"/>
    <property type="match status" value="1"/>
</dbReference>
<dbReference type="SUPFAM" id="SSF46565">
    <property type="entry name" value="Chaperone J-domain"/>
    <property type="match status" value="1"/>
</dbReference>
<dbReference type="SUPFAM" id="SSF49493">
    <property type="entry name" value="HSP40/DnaJ peptide-binding domain"/>
    <property type="match status" value="2"/>
</dbReference>
<feature type="binding site" evidence="13">
    <location>
        <position position="206"/>
    </location>
    <ligand>
        <name>Zn(2+)</name>
        <dbReference type="ChEBI" id="CHEBI:29105"/>
        <label>1</label>
    </ligand>
</feature>
<feature type="binding site" evidence="13">
    <location>
        <position position="189"/>
    </location>
    <ligand>
        <name>Zn(2+)</name>
        <dbReference type="ChEBI" id="CHEBI:29105"/>
        <label>2</label>
    </ligand>
</feature>
<dbReference type="CDD" id="cd10747">
    <property type="entry name" value="DnaJ_C"/>
    <property type="match status" value="1"/>
</dbReference>
<evidence type="ECO:0000256" key="3">
    <source>
        <dbReference type="ARBA" id="ARBA00022490"/>
    </source>
</evidence>